<comment type="caution">
    <text evidence="13">The sequence shown here is derived from an EMBL/GenBank/DDBJ whole genome shotgun (WGS) entry which is preliminary data.</text>
</comment>
<feature type="domain" description="K+ potassium transporter integral membrane" evidence="11">
    <location>
        <begin position="39"/>
        <end position="530"/>
    </location>
</feature>
<keyword evidence="7 10" id="KW-1133">Transmembrane helix</keyword>
<feature type="domain" description="K+ potassium transporter C-terminal" evidence="12">
    <location>
        <begin position="542"/>
        <end position="744"/>
    </location>
</feature>
<feature type="transmembrane region" description="Helical" evidence="10">
    <location>
        <begin position="410"/>
        <end position="428"/>
    </location>
</feature>
<dbReference type="InterPro" id="IPR053951">
    <property type="entry name" value="K_trans_N"/>
</dbReference>
<name>A0AAW1JPF4_SAPOF</name>
<evidence type="ECO:0000313" key="14">
    <source>
        <dbReference type="Proteomes" id="UP001443914"/>
    </source>
</evidence>
<evidence type="ECO:0000256" key="1">
    <source>
        <dbReference type="ARBA" id="ARBA00004651"/>
    </source>
</evidence>
<evidence type="ECO:0000259" key="12">
    <source>
        <dbReference type="Pfam" id="PF22776"/>
    </source>
</evidence>
<dbReference type="PANTHER" id="PTHR30540">
    <property type="entry name" value="OSMOTIC STRESS POTASSIUM TRANSPORTER"/>
    <property type="match status" value="1"/>
</dbReference>
<feature type="transmembrane region" description="Helical" evidence="10">
    <location>
        <begin position="465"/>
        <end position="485"/>
    </location>
</feature>
<keyword evidence="3" id="KW-0813">Transport</keyword>
<evidence type="ECO:0000256" key="4">
    <source>
        <dbReference type="ARBA" id="ARBA00022538"/>
    </source>
</evidence>
<organism evidence="13 14">
    <name type="scientific">Saponaria officinalis</name>
    <name type="common">Common soapwort</name>
    <name type="synonym">Lychnis saponaria</name>
    <dbReference type="NCBI Taxonomy" id="3572"/>
    <lineage>
        <taxon>Eukaryota</taxon>
        <taxon>Viridiplantae</taxon>
        <taxon>Streptophyta</taxon>
        <taxon>Embryophyta</taxon>
        <taxon>Tracheophyta</taxon>
        <taxon>Spermatophyta</taxon>
        <taxon>Magnoliopsida</taxon>
        <taxon>eudicotyledons</taxon>
        <taxon>Gunneridae</taxon>
        <taxon>Pentapetalae</taxon>
        <taxon>Caryophyllales</taxon>
        <taxon>Caryophyllaceae</taxon>
        <taxon>Caryophylleae</taxon>
        <taxon>Saponaria</taxon>
    </lineage>
</organism>
<dbReference type="Pfam" id="PF02705">
    <property type="entry name" value="K_trans"/>
    <property type="match status" value="1"/>
</dbReference>
<dbReference type="EMBL" id="JBDFQZ010000007">
    <property type="protein sequence ID" value="KAK9705964.1"/>
    <property type="molecule type" value="Genomic_DNA"/>
</dbReference>
<feature type="transmembrane region" description="Helical" evidence="10">
    <location>
        <begin position="73"/>
        <end position="94"/>
    </location>
</feature>
<evidence type="ECO:0000256" key="10">
    <source>
        <dbReference type="RuleBase" id="RU321113"/>
    </source>
</evidence>
<dbReference type="GO" id="GO:0005886">
    <property type="term" value="C:plasma membrane"/>
    <property type="evidence" value="ECO:0007669"/>
    <property type="project" value="UniProtKB-SubCell"/>
</dbReference>
<dbReference type="PANTHER" id="PTHR30540:SF87">
    <property type="entry name" value="POTASSIUM TRANSPORTER"/>
    <property type="match status" value="1"/>
</dbReference>
<feature type="transmembrane region" description="Helical" evidence="10">
    <location>
        <begin position="162"/>
        <end position="180"/>
    </location>
</feature>
<comment type="function">
    <text evidence="10">Potassium transporter.</text>
</comment>
<evidence type="ECO:0000313" key="13">
    <source>
        <dbReference type="EMBL" id="KAK9705964.1"/>
    </source>
</evidence>
<evidence type="ECO:0000256" key="5">
    <source>
        <dbReference type="ARBA" id="ARBA00022692"/>
    </source>
</evidence>
<evidence type="ECO:0000259" key="11">
    <source>
        <dbReference type="Pfam" id="PF02705"/>
    </source>
</evidence>
<dbReference type="InterPro" id="IPR053952">
    <property type="entry name" value="K_trans_C"/>
</dbReference>
<keyword evidence="9 10" id="KW-0472">Membrane</keyword>
<comment type="caution">
    <text evidence="10">Lacks conserved residue(s) required for the propagation of feature annotation.</text>
</comment>
<evidence type="ECO:0000256" key="7">
    <source>
        <dbReference type="ARBA" id="ARBA00022989"/>
    </source>
</evidence>
<evidence type="ECO:0000256" key="8">
    <source>
        <dbReference type="ARBA" id="ARBA00023065"/>
    </source>
</evidence>
<feature type="transmembrane region" description="Helical" evidence="10">
    <location>
        <begin position="353"/>
        <end position="373"/>
    </location>
</feature>
<dbReference type="Pfam" id="PF22776">
    <property type="entry name" value="K_trans_C"/>
    <property type="match status" value="1"/>
</dbReference>
<dbReference type="NCBIfam" id="TIGR00794">
    <property type="entry name" value="kup"/>
    <property type="match status" value="1"/>
</dbReference>
<gene>
    <name evidence="13" type="ORF">RND81_07G095700</name>
</gene>
<feature type="transmembrane region" description="Helical" evidence="10">
    <location>
        <begin position="31"/>
        <end position="53"/>
    </location>
</feature>
<dbReference type="InterPro" id="IPR003855">
    <property type="entry name" value="K+_transporter"/>
</dbReference>
<evidence type="ECO:0000256" key="3">
    <source>
        <dbReference type="ARBA" id="ARBA00022448"/>
    </source>
</evidence>
<sequence>MGERKMSRFDSLDDIESSKVKGGHSHAIKDASWGVILTLAFQSIGVVFGDLGTSPLYVYSSTFPNGVKHKEDIVGVLSLIYYTITLMPVVKYVFIVLRANDNGNGGTFALYSLLCRNVKIGLIPNQQKEDREVQQYHQNNSNTTKKESGCSMKVQKSLEKSLFAKYSLLFATILAVSLVIGDGVLTPCISVLSATGGIKGASSKFTDEMVVWISVVILIILFIMQSFGTDKVGYSFAPILCIWFIFNAIVGIYNFCKHDAGVIKAVNPWHIVKYFQRNGFDGWTSLGGMVLCITGTEALFADVGHFSVKSIQVSMSTVVYPAVILQYSGQAAYLSNHPEDVASAFYKAIPGPVYWPMFVIAVLAAIIASQAMISGTFSIIHQSLALGCFPRVKVVHTSAKYEGQVYIPELNYLLMIACVCVTLGFGTSTHIGNAYGIAVVFAETLTSFFMVLVMLLIWKTHILLVLLYICCIMSVELVYLSAVLYKFPSGGYLPIAFACILMSIMFTWNYAYRKTYYYELDHKVSKDKVLEIIDQSNLCRIPGMAIFYSDLVHGIPPIFEYYVGNVRALHSVLVFTSIKSLPVSKVPSEERFLFRRVHPEKPVFRCVVRYGYTDVHRNQDDFEGVLIEELKRFVVANRKTKNSRFDEGKNNEISNSEDENVGNVYESRENESGNESEVIDEAARLGVVHMVGESEVIAQKESAVMKRMVINYGYSFLKRNVRQSDEVFGIPRTRLLKVGMTYEL</sequence>
<dbReference type="GO" id="GO:0015079">
    <property type="term" value="F:potassium ion transmembrane transporter activity"/>
    <property type="evidence" value="ECO:0007669"/>
    <property type="project" value="UniProtKB-UniRule"/>
</dbReference>
<feature type="transmembrane region" description="Helical" evidence="10">
    <location>
        <begin position="209"/>
        <end position="227"/>
    </location>
</feature>
<feature type="transmembrane region" description="Helical" evidence="10">
    <location>
        <begin position="491"/>
        <end position="512"/>
    </location>
</feature>
<protein>
    <recommendedName>
        <fullName evidence="10">Potassium transporter</fullName>
    </recommendedName>
</protein>
<keyword evidence="5 10" id="KW-0812">Transmembrane</keyword>
<keyword evidence="4 10" id="KW-0633">Potassium transport</keyword>
<accession>A0AAW1JPF4</accession>
<evidence type="ECO:0000256" key="2">
    <source>
        <dbReference type="ARBA" id="ARBA00008440"/>
    </source>
</evidence>
<feature type="transmembrane region" description="Helical" evidence="10">
    <location>
        <begin position="234"/>
        <end position="255"/>
    </location>
</feature>
<keyword evidence="6 10" id="KW-0630">Potassium</keyword>
<evidence type="ECO:0000256" key="6">
    <source>
        <dbReference type="ARBA" id="ARBA00022958"/>
    </source>
</evidence>
<comment type="similarity">
    <text evidence="2 10">Belongs to the HAK/KUP transporter (TC 2.A.72.3) family.</text>
</comment>
<dbReference type="Proteomes" id="UP001443914">
    <property type="component" value="Unassembled WGS sequence"/>
</dbReference>
<reference evidence="13" key="1">
    <citation type="submission" date="2024-03" db="EMBL/GenBank/DDBJ databases">
        <title>WGS assembly of Saponaria officinalis var. Norfolk2.</title>
        <authorList>
            <person name="Jenkins J."/>
            <person name="Shu S."/>
            <person name="Grimwood J."/>
            <person name="Barry K."/>
            <person name="Goodstein D."/>
            <person name="Schmutz J."/>
            <person name="Leebens-Mack J."/>
            <person name="Osbourn A."/>
        </authorList>
    </citation>
    <scope>NUCLEOTIDE SEQUENCE [LARGE SCALE GENOMIC DNA]</scope>
    <source>
        <strain evidence="13">JIC</strain>
    </source>
</reference>
<keyword evidence="8 10" id="KW-0406">Ion transport</keyword>
<keyword evidence="14" id="KW-1185">Reference proteome</keyword>
<dbReference type="AlphaFoldDB" id="A0AAW1JPF4"/>
<proteinExistence type="inferred from homology"/>
<feature type="transmembrane region" description="Helical" evidence="10">
    <location>
        <begin position="434"/>
        <end position="458"/>
    </location>
</feature>
<comment type="subcellular location">
    <subcellularLocation>
        <location evidence="1">Cell membrane</location>
        <topology evidence="1">Multi-pass membrane protein</topology>
    </subcellularLocation>
    <subcellularLocation>
        <location evidence="10">Membrane</location>
        <topology evidence="10">Multi-pass membrane protein</topology>
    </subcellularLocation>
</comment>
<evidence type="ECO:0000256" key="9">
    <source>
        <dbReference type="ARBA" id="ARBA00023136"/>
    </source>
</evidence>